<feature type="region of interest" description="Disordered" evidence="6">
    <location>
        <begin position="47"/>
        <end position="77"/>
    </location>
</feature>
<evidence type="ECO:0000256" key="5">
    <source>
        <dbReference type="HAMAP-Rule" id="MF_03190"/>
    </source>
</evidence>
<comment type="function">
    <text evidence="5">O-methyltransferase required for two non-consecutive steps during ubiquinone biosynthesis. Catalyzes the 2 O-methylation of 3,4-dihydroxy-5-(all-trans-polyprenyl)benzoic acid into 4-hydroxy-3-methoxy-5-(all-trans-polyprenyl)benzoic acid. Also catalyzes the last step of ubiquinone biosynthesis by mediating methylation of 3-demethylubiquinone into ubiquinone. Also able to mediate the methylation of 3-demethylubiquinol into ubiquinol.</text>
</comment>
<dbReference type="Gene3D" id="3.40.50.150">
    <property type="entry name" value="Vaccinia Virus protein VP39"/>
    <property type="match status" value="1"/>
</dbReference>
<comment type="similarity">
    <text evidence="5">Belongs to the class I-like SAM-binding methyltransferase superfamily. UbiG/COQ3 family.</text>
</comment>
<dbReference type="SUPFAM" id="SSF53335">
    <property type="entry name" value="S-adenosyl-L-methionine-dependent methyltransferases"/>
    <property type="match status" value="1"/>
</dbReference>
<keyword evidence="2 5" id="KW-0808">Transferase</keyword>
<dbReference type="CDD" id="cd02440">
    <property type="entry name" value="AdoMet_MTases"/>
    <property type="match status" value="1"/>
</dbReference>
<feature type="binding site" evidence="5">
    <location>
        <position position="207"/>
    </location>
    <ligand>
        <name>Mg(2+)</name>
        <dbReference type="ChEBI" id="CHEBI:18420"/>
    </ligand>
</feature>
<proteinExistence type="inferred from homology"/>
<dbReference type="GO" id="GO:0031314">
    <property type="term" value="C:extrinsic component of mitochondrial inner membrane"/>
    <property type="evidence" value="ECO:0007669"/>
    <property type="project" value="UniProtKB-UniRule"/>
</dbReference>
<dbReference type="InterPro" id="IPR029063">
    <property type="entry name" value="SAM-dependent_MTases_sf"/>
</dbReference>
<dbReference type="InterPro" id="IPR010233">
    <property type="entry name" value="UbiG_MeTrfase"/>
</dbReference>
<evidence type="ECO:0000313" key="7">
    <source>
        <dbReference type="EMBL" id="CAE6022519.1"/>
    </source>
</evidence>
<name>A0A8S2A663_ARAAE</name>
<dbReference type="PANTHER" id="PTHR43464:SF19">
    <property type="entry name" value="UBIQUINONE BIOSYNTHESIS O-METHYLTRANSFERASE, MITOCHONDRIAL"/>
    <property type="match status" value="1"/>
</dbReference>
<dbReference type="EMBL" id="LR999454">
    <property type="protein sequence ID" value="CAE6022519.1"/>
    <property type="molecule type" value="Genomic_DNA"/>
</dbReference>
<dbReference type="EC" id="2.1.1.64" evidence="5"/>
<comment type="catalytic activity">
    <reaction evidence="5">
        <text>a 3-demethylubiquinol + S-adenosyl-L-methionine = a ubiquinol + S-adenosyl-L-homocysteine + H(+)</text>
        <dbReference type="Rhea" id="RHEA:44380"/>
        <dbReference type="Rhea" id="RHEA-COMP:9566"/>
        <dbReference type="Rhea" id="RHEA-COMP:10914"/>
        <dbReference type="ChEBI" id="CHEBI:15378"/>
        <dbReference type="ChEBI" id="CHEBI:17976"/>
        <dbReference type="ChEBI" id="CHEBI:57856"/>
        <dbReference type="ChEBI" id="CHEBI:59789"/>
        <dbReference type="ChEBI" id="CHEBI:84422"/>
        <dbReference type="EC" id="2.1.1.64"/>
    </reaction>
</comment>
<keyword evidence="4 5" id="KW-0949">S-adenosyl-L-methionine</keyword>
<dbReference type="EC" id="2.1.1.-" evidence="5"/>
<keyword evidence="1 5" id="KW-0489">Methyltransferase</keyword>
<comment type="catalytic activity">
    <reaction evidence="5">
        <text>a 3,4-dihydroxy-5-(all-trans-polyprenyl)benzoate + S-adenosyl-L-methionine = a 4-hydroxy-3-methoxy-5-(all-trans-polyprenyl)benzoate + S-adenosyl-L-homocysteine + H(+)</text>
        <dbReference type="Rhea" id="RHEA:44452"/>
        <dbReference type="Rhea" id="RHEA-COMP:10930"/>
        <dbReference type="Rhea" id="RHEA-COMP:10931"/>
        <dbReference type="ChEBI" id="CHEBI:15378"/>
        <dbReference type="ChEBI" id="CHEBI:57856"/>
        <dbReference type="ChEBI" id="CHEBI:59789"/>
        <dbReference type="ChEBI" id="CHEBI:64694"/>
        <dbReference type="ChEBI" id="CHEBI:84443"/>
        <dbReference type="EC" id="2.1.1.114"/>
    </reaction>
</comment>
<gene>
    <name evidence="5" type="primary">COQ3</name>
    <name evidence="7" type="ORF">AARE701A_LOCUS10192</name>
</gene>
<dbReference type="GO" id="GO:0046872">
    <property type="term" value="F:metal ion binding"/>
    <property type="evidence" value="ECO:0007669"/>
    <property type="project" value="UniProtKB-KW"/>
</dbReference>
<feature type="binding site" evidence="5">
    <location>
        <position position="161"/>
    </location>
    <ligand>
        <name>S-adenosyl-L-methionine</name>
        <dbReference type="ChEBI" id="CHEBI:59789"/>
    </ligand>
</feature>
<sequence>MLASKPMNQLQRLLRSARRLSCSQIIPPSCLLHQRLFSTSDTDSSAASFSSSHQKMQTHEGKASNKSRSTSSTTTSLNEDELAKFSAIADTWWHSEGPFKPLHQMNPTRLAFIRSTLCRHFSKDPSSAKPFEGLRFIDIGCGGGLLSEPLARMGATVTGVDAVDKNVKIARLHADMDPVTSTIEYLCTTAEMLADEGRKFDAVLSLEVIEHVANPAEFCKSLSALTIPNGATILSTINRTMRAYASTIVGAEYILRWLPKGTHQWSSFVTPEELTMILQRASVDVKEMAGFVYNPITGRWLLSDDISVNYIAYGTKRKDLGDI</sequence>
<keyword evidence="5" id="KW-0460">Magnesium</keyword>
<dbReference type="GO" id="GO:0010420">
    <property type="term" value="F:polyprenyldihydroxybenzoate methyltransferase activity"/>
    <property type="evidence" value="ECO:0007669"/>
    <property type="project" value="UniProtKB-UniRule"/>
</dbReference>
<dbReference type="GO" id="GO:0032259">
    <property type="term" value="P:methylation"/>
    <property type="evidence" value="ECO:0007669"/>
    <property type="project" value="UniProtKB-KW"/>
</dbReference>
<comment type="cofactor">
    <cofactor evidence="5">
        <name>Mg(2+)</name>
        <dbReference type="ChEBI" id="CHEBI:18420"/>
    </cofactor>
</comment>
<comment type="subunit">
    <text evidence="5">Component of a multi-subunit COQ enzyme complex.</text>
</comment>
<dbReference type="AlphaFoldDB" id="A0A8S2A663"/>
<evidence type="ECO:0000256" key="2">
    <source>
        <dbReference type="ARBA" id="ARBA00022679"/>
    </source>
</evidence>
<comment type="catalytic activity">
    <reaction evidence="5">
        <text>a 3-demethylubiquinone + S-adenosyl-L-methionine = a ubiquinone + S-adenosyl-L-homocysteine</text>
        <dbReference type="Rhea" id="RHEA:81215"/>
        <dbReference type="Rhea" id="RHEA-COMP:9565"/>
        <dbReference type="Rhea" id="RHEA-COMP:19654"/>
        <dbReference type="ChEBI" id="CHEBI:16389"/>
        <dbReference type="ChEBI" id="CHEBI:57856"/>
        <dbReference type="ChEBI" id="CHEBI:59789"/>
        <dbReference type="ChEBI" id="CHEBI:231825"/>
    </reaction>
</comment>
<dbReference type="NCBIfam" id="TIGR01983">
    <property type="entry name" value="UbiG"/>
    <property type="match status" value="1"/>
</dbReference>
<dbReference type="EC" id="2.1.1.114" evidence="5"/>
<feature type="binding site" evidence="5">
    <location>
        <position position="210"/>
    </location>
    <ligand>
        <name>Mg(2+)</name>
        <dbReference type="ChEBI" id="CHEBI:18420"/>
    </ligand>
</feature>
<dbReference type="Pfam" id="PF13489">
    <property type="entry name" value="Methyltransf_23"/>
    <property type="match status" value="1"/>
</dbReference>
<keyword evidence="3 5" id="KW-0831">Ubiquinone biosynthesis</keyword>
<evidence type="ECO:0000256" key="1">
    <source>
        <dbReference type="ARBA" id="ARBA00022603"/>
    </source>
</evidence>
<feature type="binding site" evidence="5">
    <location>
        <position position="109"/>
    </location>
    <ligand>
        <name>S-adenosyl-L-methionine</name>
        <dbReference type="ChEBI" id="CHEBI:59789"/>
    </ligand>
</feature>
<comment type="pathway">
    <text evidence="5">Cofactor biosynthesis; ubiquinone biosynthesis.</text>
</comment>
<evidence type="ECO:0000256" key="4">
    <source>
        <dbReference type="ARBA" id="ARBA00022691"/>
    </source>
</evidence>
<dbReference type="PANTHER" id="PTHR43464">
    <property type="entry name" value="METHYLTRANSFERASE"/>
    <property type="match status" value="1"/>
</dbReference>
<accession>A0A8S2A663</accession>
<reference evidence="7" key="1">
    <citation type="submission" date="2021-01" db="EMBL/GenBank/DDBJ databases">
        <authorList>
            <person name="Bezrukov I."/>
        </authorList>
    </citation>
    <scope>NUCLEOTIDE SEQUENCE</scope>
</reference>
<evidence type="ECO:0000256" key="3">
    <source>
        <dbReference type="ARBA" id="ARBA00022688"/>
    </source>
</evidence>
<evidence type="ECO:0000313" key="8">
    <source>
        <dbReference type="Proteomes" id="UP000682877"/>
    </source>
</evidence>
<comment type="subcellular location">
    <subcellularLocation>
        <location evidence="5">Mitochondrion inner membrane</location>
        <topology evidence="5">Peripheral membrane protein</topology>
        <orientation evidence="5">Matrix side</orientation>
    </subcellularLocation>
</comment>
<feature type="binding site" evidence="5">
    <location>
        <position position="206"/>
    </location>
    <ligand>
        <name>S-adenosyl-L-methionine</name>
        <dbReference type="ChEBI" id="CHEBI:59789"/>
    </ligand>
</feature>
<keyword evidence="8" id="KW-1185">Reference proteome</keyword>
<keyword evidence="5" id="KW-0479">Metal-binding</keyword>
<dbReference type="HAMAP" id="MF_00472">
    <property type="entry name" value="UbiG"/>
    <property type="match status" value="1"/>
</dbReference>
<dbReference type="Proteomes" id="UP000682877">
    <property type="component" value="Chromosome 4"/>
</dbReference>
<feature type="binding site" evidence="5">
    <location>
        <position position="140"/>
    </location>
    <ligand>
        <name>S-adenosyl-L-methionine</name>
        <dbReference type="ChEBI" id="CHEBI:59789"/>
    </ligand>
</feature>
<keyword evidence="5" id="KW-0496">Mitochondrion</keyword>
<dbReference type="GO" id="GO:0061542">
    <property type="term" value="F:3-demethylubiquinol 3-O-methyltransferase activity"/>
    <property type="evidence" value="ECO:0007669"/>
    <property type="project" value="UniProtKB-UniRule"/>
</dbReference>
<feature type="binding site" evidence="5">
    <location>
        <position position="211"/>
    </location>
    <ligand>
        <name>Mg(2+)</name>
        <dbReference type="ChEBI" id="CHEBI:18420"/>
    </ligand>
</feature>
<keyword evidence="5" id="KW-0472">Membrane</keyword>
<organism evidence="7 8">
    <name type="scientific">Arabidopsis arenosa</name>
    <name type="common">Sand rock-cress</name>
    <name type="synonym">Cardaminopsis arenosa</name>
    <dbReference type="NCBI Taxonomy" id="38785"/>
    <lineage>
        <taxon>Eukaryota</taxon>
        <taxon>Viridiplantae</taxon>
        <taxon>Streptophyta</taxon>
        <taxon>Embryophyta</taxon>
        <taxon>Tracheophyta</taxon>
        <taxon>Spermatophyta</taxon>
        <taxon>Magnoliopsida</taxon>
        <taxon>eudicotyledons</taxon>
        <taxon>Gunneridae</taxon>
        <taxon>Pentapetalae</taxon>
        <taxon>rosids</taxon>
        <taxon>malvids</taxon>
        <taxon>Brassicales</taxon>
        <taxon>Brassicaceae</taxon>
        <taxon>Camelineae</taxon>
        <taxon>Arabidopsis</taxon>
    </lineage>
</organism>
<evidence type="ECO:0000256" key="6">
    <source>
        <dbReference type="SAM" id="MobiDB-lite"/>
    </source>
</evidence>
<keyword evidence="5" id="KW-0999">Mitochondrion inner membrane</keyword>
<protein>
    <recommendedName>
        <fullName evidence="5">Ubiquinone biosynthesis O-methyltransferase, mitochondrial</fullName>
    </recommendedName>
    <alternativeName>
        <fullName evidence="5">3-demethylubiquinol 3-O-methyltransferase</fullName>
        <ecNumber evidence="5">2.1.1.64</ecNumber>
    </alternativeName>
    <alternativeName>
        <fullName evidence="5">3-demethylubiquinone 3-O-methyltransferase</fullName>
        <ecNumber evidence="5">2.1.1.-</ecNumber>
    </alternativeName>
    <alternativeName>
        <fullName evidence="5">Polyprenyldihydroxybenzoate methyltransferase</fullName>
        <ecNumber evidence="5">2.1.1.114</ecNumber>
    </alternativeName>
</protein>